<dbReference type="Pfam" id="PF05065">
    <property type="entry name" value="Phage_capsid"/>
    <property type="match status" value="1"/>
</dbReference>
<gene>
    <name evidence="3" type="ORF">TEMA_41660</name>
</gene>
<dbReference type="InterPro" id="IPR054612">
    <property type="entry name" value="Phage_capsid-like_C"/>
</dbReference>
<dbReference type="Proteomes" id="UP001235030">
    <property type="component" value="Plasmid pTM2"/>
</dbReference>
<protein>
    <recommendedName>
        <fullName evidence="2">Phage capsid-like C-terminal domain-containing protein</fullName>
    </recommendedName>
</protein>
<evidence type="ECO:0000313" key="3">
    <source>
        <dbReference type="EMBL" id="WMT83645.1"/>
    </source>
</evidence>
<dbReference type="RefSeq" id="WP_228106736.1">
    <property type="nucleotide sequence ID" value="NZ_CP101639.1"/>
</dbReference>
<keyword evidence="3" id="KW-0614">Plasmid</keyword>
<dbReference type="NCBIfam" id="TIGR01554">
    <property type="entry name" value="major_cap_HK97"/>
    <property type="match status" value="1"/>
</dbReference>
<dbReference type="Gene3D" id="3.30.2400.10">
    <property type="entry name" value="Major capsid protein gp5"/>
    <property type="match status" value="1"/>
</dbReference>
<organism evidence="3 4">
    <name type="scientific">Terrisporobacter mayombei</name>
    <dbReference type="NCBI Taxonomy" id="1541"/>
    <lineage>
        <taxon>Bacteria</taxon>
        <taxon>Bacillati</taxon>
        <taxon>Bacillota</taxon>
        <taxon>Clostridia</taxon>
        <taxon>Peptostreptococcales</taxon>
        <taxon>Peptostreptococcaceae</taxon>
        <taxon>Terrisporobacter</taxon>
    </lineage>
</organism>
<keyword evidence="4" id="KW-1185">Reference proteome</keyword>
<comment type="subcellular location">
    <subcellularLocation>
        <location evidence="1">Virion</location>
    </subcellularLocation>
</comment>
<dbReference type="Gene3D" id="3.30.2320.10">
    <property type="entry name" value="hypothetical protein PF0899 domain"/>
    <property type="match status" value="1"/>
</dbReference>
<feature type="domain" description="Phage capsid-like C-terminal" evidence="2">
    <location>
        <begin position="14"/>
        <end position="285"/>
    </location>
</feature>
<geneLocation type="plasmid" evidence="3 4">
    <name>pTM2</name>
</geneLocation>
<evidence type="ECO:0000259" key="2">
    <source>
        <dbReference type="Pfam" id="PF05065"/>
    </source>
</evidence>
<evidence type="ECO:0000256" key="1">
    <source>
        <dbReference type="ARBA" id="ARBA00004328"/>
    </source>
</evidence>
<dbReference type="SUPFAM" id="SSF56563">
    <property type="entry name" value="Major capsid protein gp5"/>
    <property type="match status" value="1"/>
</dbReference>
<dbReference type="EMBL" id="CP101639">
    <property type="protein sequence ID" value="WMT83645.1"/>
    <property type="molecule type" value="Genomic_DNA"/>
</dbReference>
<accession>A0ABY9Q6M4</accession>
<sequence length="288" mass="31463">MGDSLILSNKLTGLIPEEVSKQIVKKVVKGSYCLQNSRREPMKTVKKTIPVLVSMPGPTWVGEGEKINVVEPGIVPVTLEAKKLSFIITASREALEDSVVNVFKDLQDSISEAFCEAIDKAIITGSVTEGQKPFKTLYEVAEAQSITRGDGVILDDFSDALALVENKSHEVTNIIAVNSIKNELRKLKTSTGEYLLSDTSSIFGTPTEYLSHLDPITSLAIMGNIRDFLVTGVYKDITYDVLREATLDLGSGKQINLAQNDLCGIRVTMRIASNVLREEAFSLIKPKA</sequence>
<proteinExistence type="predicted"/>
<reference evidence="3 4" key="1">
    <citation type="submission" date="2022-07" db="EMBL/GenBank/DDBJ databases">
        <title>Genome sequence of Terrisporobacter mayombei DSM6539.</title>
        <authorList>
            <person name="Boeer T."/>
            <person name="Bengelsdorf F.R."/>
            <person name="Daniel R."/>
            <person name="Poehlein A."/>
        </authorList>
    </citation>
    <scope>NUCLEOTIDE SEQUENCE [LARGE SCALE GENOMIC DNA]</scope>
    <source>
        <strain evidence="3 4">DSM 6539</strain>
        <plasmid evidence="3 4">pTM2</plasmid>
    </source>
</reference>
<name>A0ABY9Q6M4_9FIRM</name>
<evidence type="ECO:0000313" key="4">
    <source>
        <dbReference type="Proteomes" id="UP001235030"/>
    </source>
</evidence>
<dbReference type="InterPro" id="IPR024455">
    <property type="entry name" value="Phage_capsid"/>
</dbReference>